<organism evidence="3 4">
    <name type="scientific">Austropuccinia psidii MF-1</name>
    <dbReference type="NCBI Taxonomy" id="1389203"/>
    <lineage>
        <taxon>Eukaryota</taxon>
        <taxon>Fungi</taxon>
        <taxon>Dikarya</taxon>
        <taxon>Basidiomycota</taxon>
        <taxon>Pucciniomycotina</taxon>
        <taxon>Pucciniomycetes</taxon>
        <taxon>Pucciniales</taxon>
        <taxon>Sphaerophragmiaceae</taxon>
        <taxon>Austropuccinia</taxon>
    </lineage>
</organism>
<dbReference type="AlphaFoldDB" id="A0A9Q3IGE7"/>
<keyword evidence="4" id="KW-1185">Reference proteome</keyword>
<evidence type="ECO:0000313" key="4">
    <source>
        <dbReference type="Proteomes" id="UP000765509"/>
    </source>
</evidence>
<accession>A0A9Q3IGE7</accession>
<sequence length="130" mass="14839">MLAINKELLNMEKLGVWSIENRKINNHPITTTWVFKVKKNHNDGVIEHKARLCAQGFHQIEGLDYLSTFSPAGKISSLRVLISHVAAHDFQFHQMDVKAAFLNAPLRQRPYPEDSGWNKQRSKDKGSTTT</sequence>
<proteinExistence type="predicted"/>
<dbReference type="Pfam" id="PF07727">
    <property type="entry name" value="RVT_2"/>
    <property type="match status" value="1"/>
</dbReference>
<dbReference type="InterPro" id="IPR013103">
    <property type="entry name" value="RVT_2"/>
</dbReference>
<reference evidence="3" key="1">
    <citation type="submission" date="2021-03" db="EMBL/GenBank/DDBJ databases">
        <title>Draft genome sequence of rust myrtle Austropuccinia psidii MF-1, a brazilian biotype.</title>
        <authorList>
            <person name="Quecine M.C."/>
            <person name="Pachon D.M.R."/>
            <person name="Bonatelli M.L."/>
            <person name="Correr F.H."/>
            <person name="Franceschini L.M."/>
            <person name="Leite T.F."/>
            <person name="Margarido G.R.A."/>
            <person name="Almeida C.A."/>
            <person name="Ferrarezi J.A."/>
            <person name="Labate C.A."/>
        </authorList>
    </citation>
    <scope>NUCLEOTIDE SEQUENCE</scope>
    <source>
        <strain evidence="3">MF-1</strain>
    </source>
</reference>
<comment type="caution">
    <text evidence="3">The sequence shown here is derived from an EMBL/GenBank/DDBJ whole genome shotgun (WGS) entry which is preliminary data.</text>
</comment>
<evidence type="ECO:0000256" key="1">
    <source>
        <dbReference type="SAM" id="MobiDB-lite"/>
    </source>
</evidence>
<dbReference type="OrthoDB" id="2796020at2759"/>
<dbReference type="EMBL" id="AVOT02042727">
    <property type="protein sequence ID" value="MBW0538165.1"/>
    <property type="molecule type" value="Genomic_DNA"/>
</dbReference>
<feature type="region of interest" description="Disordered" evidence="1">
    <location>
        <begin position="108"/>
        <end position="130"/>
    </location>
</feature>
<gene>
    <name evidence="3" type="ORF">O181_077880</name>
</gene>
<evidence type="ECO:0000313" key="3">
    <source>
        <dbReference type="EMBL" id="MBW0538165.1"/>
    </source>
</evidence>
<evidence type="ECO:0000259" key="2">
    <source>
        <dbReference type="Pfam" id="PF07727"/>
    </source>
</evidence>
<dbReference type="Proteomes" id="UP000765509">
    <property type="component" value="Unassembled WGS sequence"/>
</dbReference>
<protein>
    <recommendedName>
        <fullName evidence="2">Reverse transcriptase Ty1/copia-type domain-containing protein</fullName>
    </recommendedName>
</protein>
<feature type="compositionally biased region" description="Basic and acidic residues" evidence="1">
    <location>
        <begin position="121"/>
        <end position="130"/>
    </location>
</feature>
<feature type="domain" description="Reverse transcriptase Ty1/copia-type" evidence="2">
    <location>
        <begin position="16"/>
        <end position="111"/>
    </location>
</feature>
<name>A0A9Q3IGE7_9BASI</name>